<comment type="caution">
    <text evidence="5">The sequence shown here is derived from an EMBL/GenBank/DDBJ whole genome shotgun (WGS) entry which is preliminary data.</text>
</comment>
<dbReference type="InterPro" id="IPR003313">
    <property type="entry name" value="AraC-bd"/>
</dbReference>
<dbReference type="SMART" id="SM00342">
    <property type="entry name" value="HTH_ARAC"/>
    <property type="match status" value="1"/>
</dbReference>
<dbReference type="InterPro" id="IPR018060">
    <property type="entry name" value="HTH_AraC"/>
</dbReference>
<name>A0A3N4NSA9_9FLAO</name>
<dbReference type="PANTHER" id="PTHR43280">
    <property type="entry name" value="ARAC-FAMILY TRANSCRIPTIONAL REGULATOR"/>
    <property type="match status" value="1"/>
</dbReference>
<dbReference type="GO" id="GO:0003700">
    <property type="term" value="F:DNA-binding transcription factor activity"/>
    <property type="evidence" value="ECO:0007669"/>
    <property type="project" value="InterPro"/>
</dbReference>
<accession>A0A3N4NSA9</accession>
<keyword evidence="1" id="KW-0805">Transcription regulation</keyword>
<dbReference type="InterPro" id="IPR020449">
    <property type="entry name" value="Tscrpt_reg_AraC-type_HTH"/>
</dbReference>
<dbReference type="Proteomes" id="UP000270856">
    <property type="component" value="Unassembled WGS sequence"/>
</dbReference>
<dbReference type="Gene3D" id="1.10.10.60">
    <property type="entry name" value="Homeodomain-like"/>
    <property type="match status" value="1"/>
</dbReference>
<dbReference type="PROSITE" id="PS01124">
    <property type="entry name" value="HTH_ARAC_FAMILY_2"/>
    <property type="match status" value="1"/>
</dbReference>
<evidence type="ECO:0000259" key="4">
    <source>
        <dbReference type="PROSITE" id="PS01124"/>
    </source>
</evidence>
<evidence type="ECO:0000256" key="2">
    <source>
        <dbReference type="ARBA" id="ARBA00023125"/>
    </source>
</evidence>
<dbReference type="InterPro" id="IPR009057">
    <property type="entry name" value="Homeodomain-like_sf"/>
</dbReference>
<dbReference type="EMBL" id="RPFJ01000005">
    <property type="protein sequence ID" value="RPD99084.1"/>
    <property type="molecule type" value="Genomic_DNA"/>
</dbReference>
<dbReference type="SUPFAM" id="SSF51215">
    <property type="entry name" value="Regulatory protein AraC"/>
    <property type="match status" value="1"/>
</dbReference>
<sequence>MCLYNSKLNTVKKNNHIPNITFESDNDEKEFEILNLSTLFAKIEAGLDHNPNLPHRIDFFILLIVTDGVGTHKVDLIDYSLKKGTVLKIAKGQVHSFEQNPKYKGYLVLFTEKFVLNYFSKSSIKFISHLYNYHISDTAVNGIQYNDDFITQLYIELETKNSYAQKNIIAAMLELYLLRLERLSQTNNLLLQNKLYSLFTKFKNLVEEKYIATRNVKDYSKMLSISPKLLNIVVKEFTFNTAKHFIDNFVILEIKRAVVSTDNSLKEIGYAVGFDDITNFTKFFKKHTGITPKQFKKTIK</sequence>
<dbReference type="Pfam" id="PF12833">
    <property type="entry name" value="HTH_18"/>
    <property type="match status" value="1"/>
</dbReference>
<proteinExistence type="predicted"/>
<dbReference type="PANTHER" id="PTHR43280:SF32">
    <property type="entry name" value="TRANSCRIPTIONAL REGULATORY PROTEIN"/>
    <property type="match status" value="1"/>
</dbReference>
<evidence type="ECO:0000256" key="3">
    <source>
        <dbReference type="ARBA" id="ARBA00023163"/>
    </source>
</evidence>
<dbReference type="RefSeq" id="WP_123896750.1">
    <property type="nucleotide sequence ID" value="NZ_RPFJ01000005.1"/>
</dbReference>
<keyword evidence="6" id="KW-1185">Reference proteome</keyword>
<evidence type="ECO:0000256" key="1">
    <source>
        <dbReference type="ARBA" id="ARBA00023015"/>
    </source>
</evidence>
<evidence type="ECO:0000313" key="6">
    <source>
        <dbReference type="Proteomes" id="UP000270856"/>
    </source>
</evidence>
<dbReference type="SUPFAM" id="SSF46689">
    <property type="entry name" value="Homeodomain-like"/>
    <property type="match status" value="1"/>
</dbReference>
<feature type="domain" description="HTH araC/xylS-type" evidence="4">
    <location>
        <begin position="200"/>
        <end position="298"/>
    </location>
</feature>
<dbReference type="Pfam" id="PF02311">
    <property type="entry name" value="AraC_binding"/>
    <property type="match status" value="1"/>
</dbReference>
<dbReference type="OrthoDB" id="2600165at2"/>
<reference evidence="5 6" key="1">
    <citation type="submission" date="2018-11" db="EMBL/GenBank/DDBJ databases">
        <title>Aureibaculum marinum gen. nov., sp. nov., a member of the family Flavobacteriaceae isolated from the Bohai Sea.</title>
        <authorList>
            <person name="Ji X."/>
        </authorList>
    </citation>
    <scope>NUCLEOTIDE SEQUENCE [LARGE SCALE GENOMIC DNA]</scope>
    <source>
        <strain evidence="5 6">BH-SD17</strain>
    </source>
</reference>
<keyword evidence="2" id="KW-0238">DNA-binding</keyword>
<organism evidence="5 6">
    <name type="scientific">Aureibaculum marinum</name>
    <dbReference type="NCBI Taxonomy" id="2487930"/>
    <lineage>
        <taxon>Bacteria</taxon>
        <taxon>Pseudomonadati</taxon>
        <taxon>Bacteroidota</taxon>
        <taxon>Flavobacteriia</taxon>
        <taxon>Flavobacteriales</taxon>
        <taxon>Flavobacteriaceae</taxon>
        <taxon>Aureibaculum</taxon>
    </lineage>
</organism>
<gene>
    <name evidence="5" type="ORF">EGM88_04335</name>
</gene>
<evidence type="ECO:0000313" key="5">
    <source>
        <dbReference type="EMBL" id="RPD99084.1"/>
    </source>
</evidence>
<keyword evidence="3" id="KW-0804">Transcription</keyword>
<dbReference type="GO" id="GO:0043565">
    <property type="term" value="F:sequence-specific DNA binding"/>
    <property type="evidence" value="ECO:0007669"/>
    <property type="project" value="InterPro"/>
</dbReference>
<dbReference type="PRINTS" id="PR00032">
    <property type="entry name" value="HTHARAC"/>
</dbReference>
<dbReference type="AlphaFoldDB" id="A0A3N4NSA9"/>
<protein>
    <submittedName>
        <fullName evidence="5">AraC family transcriptional regulator</fullName>
    </submittedName>
</protein>
<dbReference type="InterPro" id="IPR037923">
    <property type="entry name" value="HTH-like"/>
</dbReference>